<gene>
    <name evidence="1" type="ORF">AV530_006449</name>
</gene>
<evidence type="ECO:0000313" key="2">
    <source>
        <dbReference type="Proteomes" id="UP000190648"/>
    </source>
</evidence>
<dbReference type="EMBL" id="LSYS01003169">
    <property type="protein sequence ID" value="OPJ83580.1"/>
    <property type="molecule type" value="Genomic_DNA"/>
</dbReference>
<evidence type="ECO:0000313" key="1">
    <source>
        <dbReference type="EMBL" id="OPJ83580.1"/>
    </source>
</evidence>
<sequence length="66" mass="8016">MCSTLRFLDRRTRNSYLLKEVLFHIVIKFNYIPYHTMLQGWVQKSQITVSHFDFSDIKCQCGWFKP</sequence>
<protein>
    <submittedName>
        <fullName evidence="1">Uncharacterized protein</fullName>
    </submittedName>
</protein>
<accession>A0A1V4KGH9</accession>
<keyword evidence="2" id="KW-1185">Reference proteome</keyword>
<dbReference type="Proteomes" id="UP000190648">
    <property type="component" value="Unassembled WGS sequence"/>
</dbReference>
<proteinExistence type="predicted"/>
<comment type="caution">
    <text evidence="1">The sequence shown here is derived from an EMBL/GenBank/DDBJ whole genome shotgun (WGS) entry which is preliminary data.</text>
</comment>
<reference evidence="1 2" key="1">
    <citation type="submission" date="2016-02" db="EMBL/GenBank/DDBJ databases">
        <title>Band-tailed pigeon sequencing and assembly.</title>
        <authorList>
            <person name="Soares A.E."/>
            <person name="Novak B.J."/>
            <person name="Rice E.S."/>
            <person name="O'Connell B."/>
            <person name="Chang D."/>
            <person name="Weber S."/>
            <person name="Shapiro B."/>
        </authorList>
    </citation>
    <scope>NUCLEOTIDE SEQUENCE [LARGE SCALE GENOMIC DNA]</scope>
    <source>
        <strain evidence="1">BTP2013</strain>
        <tissue evidence="1">Blood</tissue>
    </source>
</reference>
<dbReference type="AlphaFoldDB" id="A0A1V4KGH9"/>
<organism evidence="1 2">
    <name type="scientific">Patagioenas fasciata monilis</name>
    <dbReference type="NCBI Taxonomy" id="372326"/>
    <lineage>
        <taxon>Eukaryota</taxon>
        <taxon>Metazoa</taxon>
        <taxon>Chordata</taxon>
        <taxon>Craniata</taxon>
        <taxon>Vertebrata</taxon>
        <taxon>Euteleostomi</taxon>
        <taxon>Archelosauria</taxon>
        <taxon>Archosauria</taxon>
        <taxon>Dinosauria</taxon>
        <taxon>Saurischia</taxon>
        <taxon>Theropoda</taxon>
        <taxon>Coelurosauria</taxon>
        <taxon>Aves</taxon>
        <taxon>Neognathae</taxon>
        <taxon>Neoaves</taxon>
        <taxon>Columbimorphae</taxon>
        <taxon>Columbiformes</taxon>
        <taxon>Columbidae</taxon>
        <taxon>Patagioenas</taxon>
    </lineage>
</organism>
<name>A0A1V4KGH9_PATFA</name>